<organism evidence="10 12">
    <name type="scientific">Ustilago bromivora</name>
    <dbReference type="NCBI Taxonomy" id="307758"/>
    <lineage>
        <taxon>Eukaryota</taxon>
        <taxon>Fungi</taxon>
        <taxon>Dikarya</taxon>
        <taxon>Basidiomycota</taxon>
        <taxon>Ustilaginomycotina</taxon>
        <taxon>Ustilaginomycetes</taxon>
        <taxon>Ustilaginales</taxon>
        <taxon>Ustilaginaceae</taxon>
        <taxon>Ustilago</taxon>
    </lineage>
</organism>
<feature type="binding site" evidence="8">
    <location>
        <position position="258"/>
    </location>
    <ligand>
        <name>(6S)-NADPHX</name>
        <dbReference type="ChEBI" id="CHEBI:64076"/>
    </ligand>
</feature>
<keyword evidence="5 8" id="KW-0520">NAD</keyword>
<feature type="domain" description="YjeF C-terminal" evidence="9">
    <location>
        <begin position="34"/>
        <end position="335"/>
    </location>
</feature>
<gene>
    <name evidence="11" type="ORF">UBRO2_00990</name>
    <name evidence="10" type="ORF">UBRO_08338</name>
</gene>
<evidence type="ECO:0000259" key="9">
    <source>
        <dbReference type="PROSITE" id="PS51383"/>
    </source>
</evidence>
<dbReference type="PANTHER" id="PTHR12592:SF0">
    <property type="entry name" value="ATP-DEPENDENT (S)-NAD(P)H-HYDRATE DEHYDRATASE"/>
    <property type="match status" value="1"/>
</dbReference>
<dbReference type="GO" id="GO:0046496">
    <property type="term" value="P:nicotinamide nucleotide metabolic process"/>
    <property type="evidence" value="ECO:0007669"/>
    <property type="project" value="UniProtKB-UniRule"/>
</dbReference>
<accession>A0A1K0H5I4</accession>
<comment type="function">
    <text evidence="8">Catalyzes the dehydration of the S-form of NAD(P)HX at the expense of ATP, which is converted to ADP. Together with NAD(P)HX epimerase, which catalyzes the epimerization of the S- and R-forms, the enzyme allows the repair of both epimers of NAD(P)HX, a damaged form of NAD(P)H that is a result of enzymatic or heat-dependent hydration.</text>
</comment>
<keyword evidence="8" id="KW-0963">Cytoplasm</keyword>
<dbReference type="PANTHER" id="PTHR12592">
    <property type="entry name" value="ATP-DEPENDENT (S)-NAD(P)H-HYDRATE DEHYDRATASE FAMILY MEMBER"/>
    <property type="match status" value="1"/>
</dbReference>
<evidence type="ECO:0000256" key="5">
    <source>
        <dbReference type="ARBA" id="ARBA00023027"/>
    </source>
</evidence>
<dbReference type="InterPro" id="IPR017953">
    <property type="entry name" value="Carbohydrate_kinase_pred_CS"/>
</dbReference>
<dbReference type="GO" id="GO:0047453">
    <property type="term" value="F:ATP-dependent NAD(P)H-hydrate dehydratase activity"/>
    <property type="evidence" value="ECO:0007669"/>
    <property type="project" value="UniProtKB-UniRule"/>
</dbReference>
<evidence type="ECO:0000256" key="7">
    <source>
        <dbReference type="ARBA" id="ARBA00047472"/>
    </source>
</evidence>
<dbReference type="NCBIfam" id="TIGR00196">
    <property type="entry name" value="yjeF_cterm"/>
    <property type="match status" value="1"/>
</dbReference>
<dbReference type="GO" id="GO:0110051">
    <property type="term" value="P:metabolite repair"/>
    <property type="evidence" value="ECO:0007669"/>
    <property type="project" value="TreeGrafter"/>
</dbReference>
<keyword evidence="2 8" id="KW-0547">Nucleotide-binding</keyword>
<name>A0A1K0H5I4_9BASI</name>
<dbReference type="Gene3D" id="3.40.1190.20">
    <property type="match status" value="1"/>
</dbReference>
<dbReference type="InterPro" id="IPR000631">
    <property type="entry name" value="CARKD"/>
</dbReference>
<dbReference type="EMBL" id="LT558117">
    <property type="protein sequence ID" value="SAM64651.1"/>
    <property type="molecule type" value="Genomic_DNA"/>
</dbReference>
<evidence type="ECO:0000256" key="3">
    <source>
        <dbReference type="ARBA" id="ARBA00022840"/>
    </source>
</evidence>
<evidence type="ECO:0000256" key="6">
    <source>
        <dbReference type="ARBA" id="ARBA00023239"/>
    </source>
</evidence>
<evidence type="ECO:0000313" key="12">
    <source>
        <dbReference type="Proteomes" id="UP000179920"/>
    </source>
</evidence>
<dbReference type="Proteomes" id="UP000658997">
    <property type="component" value="Unassembled WGS sequence"/>
</dbReference>
<dbReference type="FunFam" id="3.40.1190.20:FF:000023">
    <property type="entry name" value="ATP-dependent (S)-NAD(P)H-hydrate dehydratase"/>
    <property type="match status" value="1"/>
</dbReference>
<evidence type="ECO:0000256" key="1">
    <source>
        <dbReference type="ARBA" id="ARBA00022553"/>
    </source>
</evidence>
<keyword evidence="3 8" id="KW-0067">ATP-binding</keyword>
<comment type="cofactor">
    <cofactor evidence="8">
        <name>Mg(2+)</name>
        <dbReference type="ChEBI" id="CHEBI:18420"/>
    </cofactor>
</comment>
<keyword evidence="6 8" id="KW-0456">Lyase</keyword>
<comment type="catalytic activity">
    <reaction evidence="7 8">
        <text>(6S)-NADPHX + ATP = ADP + phosphate + NADPH + H(+)</text>
        <dbReference type="Rhea" id="RHEA:32231"/>
        <dbReference type="ChEBI" id="CHEBI:15378"/>
        <dbReference type="ChEBI" id="CHEBI:30616"/>
        <dbReference type="ChEBI" id="CHEBI:43474"/>
        <dbReference type="ChEBI" id="CHEBI:57783"/>
        <dbReference type="ChEBI" id="CHEBI:64076"/>
        <dbReference type="ChEBI" id="CHEBI:456216"/>
        <dbReference type="EC" id="4.2.1.93"/>
    </reaction>
</comment>
<reference evidence="10" key="2">
    <citation type="submission" date="2016-04" db="EMBL/GenBank/DDBJ databases">
        <authorList>
            <person name="Evans L.H."/>
            <person name="Alamgir A."/>
            <person name="Owens N."/>
            <person name="Weber N.D."/>
            <person name="Virtaneva K."/>
            <person name="Barbian K."/>
            <person name="Babar A."/>
            <person name="Rosenke K."/>
        </authorList>
    </citation>
    <scope>NUCLEOTIDE SEQUENCE</scope>
    <source>
        <strain evidence="10">UB2112</strain>
    </source>
</reference>
<dbReference type="Pfam" id="PF01256">
    <property type="entry name" value="Carb_kinase"/>
    <property type="match status" value="1"/>
</dbReference>
<feature type="binding site" evidence="8">
    <location>
        <begin position="229"/>
        <end position="233"/>
    </location>
    <ligand>
        <name>ATP</name>
        <dbReference type="ChEBI" id="CHEBI:30616"/>
    </ligand>
</feature>
<keyword evidence="4" id="KW-0521">NADP</keyword>
<dbReference type="OrthoDB" id="8110916at2759"/>
<reference evidence="11" key="3">
    <citation type="submission" date="2018-08" db="EMBL/GenBank/DDBJ databases">
        <authorList>
            <person name="Guldener U."/>
        </authorList>
    </citation>
    <scope>NUCLEOTIDE SEQUENCE</scope>
    <source>
        <strain evidence="11">UB2</strain>
    </source>
</reference>
<dbReference type="InterPro" id="IPR029056">
    <property type="entry name" value="Ribokinase-like"/>
</dbReference>
<dbReference type="EMBL" id="ULHB01000011">
    <property type="protein sequence ID" value="SYW75835.1"/>
    <property type="molecule type" value="Genomic_DNA"/>
</dbReference>
<reference evidence="12" key="1">
    <citation type="submission" date="2016-04" db="EMBL/GenBank/DDBJ databases">
        <authorList>
            <person name="Guldener U."/>
            <person name="Guldener U."/>
        </authorList>
    </citation>
    <scope>NUCLEOTIDE SEQUENCE [LARGE SCALE GENOMIC DNA]</scope>
    <source>
        <strain evidence="12">UB2112</strain>
    </source>
</reference>
<evidence type="ECO:0000313" key="11">
    <source>
        <dbReference type="EMBL" id="SYW75835.1"/>
    </source>
</evidence>
<keyword evidence="1 8" id="KW-0597">Phosphoprotein</keyword>
<comment type="subcellular location">
    <subcellularLocation>
        <location evidence="8">Cytoplasm</location>
    </subcellularLocation>
</comment>
<dbReference type="Proteomes" id="UP000179920">
    <property type="component" value="Chromosome I"/>
</dbReference>
<dbReference type="SUPFAM" id="SSF53613">
    <property type="entry name" value="Ribokinase-like"/>
    <property type="match status" value="1"/>
</dbReference>
<keyword evidence="13" id="KW-1185">Reference proteome</keyword>
<feature type="binding site" evidence="8">
    <location>
        <position position="138"/>
    </location>
    <ligand>
        <name>(6S)-NADPHX</name>
        <dbReference type="ChEBI" id="CHEBI:64076"/>
    </ligand>
</feature>
<evidence type="ECO:0000256" key="4">
    <source>
        <dbReference type="ARBA" id="ARBA00022857"/>
    </source>
</evidence>
<dbReference type="HAMAP" id="MF_01965">
    <property type="entry name" value="NADHX_dehydratase"/>
    <property type="match status" value="1"/>
</dbReference>
<evidence type="ECO:0000256" key="2">
    <source>
        <dbReference type="ARBA" id="ARBA00022741"/>
    </source>
</evidence>
<evidence type="ECO:0000256" key="8">
    <source>
        <dbReference type="HAMAP-Rule" id="MF_03157"/>
    </source>
</evidence>
<dbReference type="CDD" id="cd01171">
    <property type="entry name" value="YXKO-related"/>
    <property type="match status" value="1"/>
</dbReference>
<dbReference type="PROSITE" id="PS51383">
    <property type="entry name" value="YJEF_C_3"/>
    <property type="match status" value="1"/>
</dbReference>
<dbReference type="PROSITE" id="PS01049">
    <property type="entry name" value="YJEF_C_1"/>
    <property type="match status" value="1"/>
</dbReference>
<comment type="catalytic activity">
    <reaction evidence="8">
        <text>(6S)-NADHX + ATP = ADP + phosphate + NADH + H(+)</text>
        <dbReference type="Rhea" id="RHEA:19017"/>
        <dbReference type="ChEBI" id="CHEBI:15378"/>
        <dbReference type="ChEBI" id="CHEBI:30616"/>
        <dbReference type="ChEBI" id="CHEBI:43474"/>
        <dbReference type="ChEBI" id="CHEBI:57945"/>
        <dbReference type="ChEBI" id="CHEBI:64074"/>
        <dbReference type="ChEBI" id="CHEBI:456216"/>
        <dbReference type="EC" id="4.2.1.93"/>
    </reaction>
</comment>
<dbReference type="GO" id="GO:0005737">
    <property type="term" value="C:cytoplasm"/>
    <property type="evidence" value="ECO:0007669"/>
    <property type="project" value="UniProtKB-SubCell"/>
</dbReference>
<dbReference type="GO" id="GO:0005524">
    <property type="term" value="F:ATP binding"/>
    <property type="evidence" value="ECO:0007669"/>
    <property type="project" value="UniProtKB-KW"/>
</dbReference>
<feature type="binding site" evidence="8">
    <location>
        <begin position="248"/>
        <end position="257"/>
    </location>
    <ligand>
        <name>ATP</name>
        <dbReference type="ChEBI" id="CHEBI:30616"/>
    </ligand>
</feature>
<proteinExistence type="inferred from homology"/>
<sequence length="343" mass="36969">MSSTTPTKIASTITNNLSSLTSKALSTTSTQRALMRSVKSIIPPLSPAKHKGQAGRIGIVGGSKDYTGAPFFASFSSMRFGADMTYTICTPEAGNVIKTYSPDLIVNRLLNPDVPFDQVEKEVDELFARFHAVVVGPGLGRDEFMQNCARLCIKLARKHEMYIVVDADGLWLLQNEPDIIKGYRKAILTPNVAEFSRLCDKLGIDAKGNPNEAAKNLALALDGPTIVEKGKVDRVTNGKEVLIVDAEGGLKRCGGQGDILAGCLGTFAGWCKIFEEENANLSAEGELGRDRLPLLAGYGAVLTARTCSRLAFARKKRAMLADDLLPEVGNAYEELWGDVQASL</sequence>
<comment type="similarity">
    <text evidence="8">Belongs to the NnrD/CARKD family.</text>
</comment>
<protein>
    <recommendedName>
        <fullName evidence="8">ATP-dependent (S)-NAD(P)H-hydrate dehydratase</fullName>
        <ecNumber evidence="8">4.2.1.93</ecNumber>
    </recommendedName>
    <alternativeName>
        <fullName evidence="8">ATP-dependent NAD(P)HX dehydratase</fullName>
    </alternativeName>
</protein>
<evidence type="ECO:0000313" key="10">
    <source>
        <dbReference type="EMBL" id="SAM64651.1"/>
    </source>
</evidence>
<feature type="binding site" evidence="8">
    <location>
        <begin position="191"/>
        <end position="197"/>
    </location>
    <ligand>
        <name>(6S)-NADPHX</name>
        <dbReference type="ChEBI" id="CHEBI:64076"/>
    </ligand>
</feature>
<dbReference type="AlphaFoldDB" id="A0A1K0H5I4"/>
<evidence type="ECO:0000313" key="13">
    <source>
        <dbReference type="Proteomes" id="UP000658997"/>
    </source>
</evidence>
<dbReference type="EC" id="4.2.1.93" evidence="8"/>